<accession>K6Z8R7</accession>
<sequence length="109" mass="12248">MNMGESAVTLTTEQLRINPNHQIQVIKIGHQRTPVLIIDNYFDSLTSVLSLAQHTAHFAPDEATYYPGVRSKLPKEYVLASLKPLMKGLYNIFNIARELASAPVDNYFS</sequence>
<dbReference type="EMBL" id="BAEP01000089">
    <property type="protein sequence ID" value="GAC26777.1"/>
    <property type="molecule type" value="Genomic_DNA"/>
</dbReference>
<dbReference type="InterPro" id="IPR045617">
    <property type="entry name" value="DUF6445"/>
</dbReference>
<dbReference type="Pfam" id="PF20043">
    <property type="entry name" value="DUF6445"/>
    <property type="match status" value="1"/>
</dbReference>
<comment type="caution">
    <text evidence="1">The sequence shown here is derived from an EMBL/GenBank/DDBJ whole genome shotgun (WGS) entry which is preliminary data.</text>
</comment>
<name>K6Z8R7_9ALTE</name>
<evidence type="ECO:0000313" key="1">
    <source>
        <dbReference type="EMBL" id="GAC26777.1"/>
    </source>
</evidence>
<organism evidence="1 2">
    <name type="scientific">Paraglaciecola mesophila KMM 241</name>
    <dbReference type="NCBI Taxonomy" id="1128912"/>
    <lineage>
        <taxon>Bacteria</taxon>
        <taxon>Pseudomonadati</taxon>
        <taxon>Pseudomonadota</taxon>
        <taxon>Gammaproteobacteria</taxon>
        <taxon>Alteromonadales</taxon>
        <taxon>Alteromonadaceae</taxon>
        <taxon>Paraglaciecola</taxon>
    </lineage>
</organism>
<dbReference type="AlphaFoldDB" id="K6Z8R7"/>
<reference evidence="1 2" key="1">
    <citation type="journal article" date="2017" name="Antonie Van Leeuwenhoek">
        <title>Rhizobium rhizosphaerae sp. nov., a novel species isolated from rice rhizosphere.</title>
        <authorList>
            <person name="Zhao J.J."/>
            <person name="Zhang J."/>
            <person name="Zhang R.J."/>
            <person name="Zhang C.W."/>
            <person name="Yin H.Q."/>
            <person name="Zhang X.X."/>
        </authorList>
    </citation>
    <scope>NUCLEOTIDE SEQUENCE [LARGE SCALE GENOMIC DNA]</scope>
    <source>
        <strain evidence="1 2">KMM 241</strain>
    </source>
</reference>
<protein>
    <submittedName>
        <fullName evidence="1">Uncharacterized protein</fullName>
    </submittedName>
</protein>
<evidence type="ECO:0000313" key="2">
    <source>
        <dbReference type="Proteomes" id="UP000006263"/>
    </source>
</evidence>
<dbReference type="Proteomes" id="UP000006263">
    <property type="component" value="Unassembled WGS sequence"/>
</dbReference>
<gene>
    <name evidence="1" type="ORF">GMES_4511</name>
</gene>
<proteinExistence type="predicted"/>